<dbReference type="AlphaFoldDB" id="A0A814UYH6"/>
<dbReference type="PROSITE" id="PS51457">
    <property type="entry name" value="BEN"/>
    <property type="match status" value="1"/>
</dbReference>
<organism evidence="3 4">
    <name type="scientific">Adineta ricciae</name>
    <name type="common">Rotifer</name>
    <dbReference type="NCBI Taxonomy" id="249248"/>
    <lineage>
        <taxon>Eukaryota</taxon>
        <taxon>Metazoa</taxon>
        <taxon>Spiralia</taxon>
        <taxon>Gnathifera</taxon>
        <taxon>Rotifera</taxon>
        <taxon>Eurotatoria</taxon>
        <taxon>Bdelloidea</taxon>
        <taxon>Adinetida</taxon>
        <taxon>Adinetidae</taxon>
        <taxon>Adineta</taxon>
    </lineage>
</organism>
<dbReference type="EMBL" id="CAJNOR010001673">
    <property type="protein sequence ID" value="CAF1181840.1"/>
    <property type="molecule type" value="Genomic_DNA"/>
</dbReference>
<evidence type="ECO:0000313" key="4">
    <source>
        <dbReference type="Proteomes" id="UP000663828"/>
    </source>
</evidence>
<dbReference type="GO" id="GO:0003677">
    <property type="term" value="F:DNA binding"/>
    <property type="evidence" value="ECO:0007669"/>
    <property type="project" value="InterPro"/>
</dbReference>
<keyword evidence="4" id="KW-1185">Reference proteome</keyword>
<protein>
    <recommendedName>
        <fullName evidence="2">BEN domain-containing protein</fullName>
    </recommendedName>
</protein>
<reference evidence="3" key="1">
    <citation type="submission" date="2021-02" db="EMBL/GenBank/DDBJ databases">
        <authorList>
            <person name="Nowell W R."/>
        </authorList>
    </citation>
    <scope>NUCLEOTIDE SEQUENCE</scope>
</reference>
<dbReference type="Gene3D" id="1.10.10.2590">
    <property type="entry name" value="BEN domain"/>
    <property type="match status" value="1"/>
</dbReference>
<evidence type="ECO:0000256" key="1">
    <source>
        <dbReference type="SAM" id="MobiDB-lite"/>
    </source>
</evidence>
<name>A0A814UYH6_ADIRI</name>
<dbReference type="InterPro" id="IPR018379">
    <property type="entry name" value="BEN_domain"/>
</dbReference>
<proteinExistence type="predicted"/>
<gene>
    <name evidence="3" type="ORF">XAT740_LOCUS22623</name>
</gene>
<feature type="compositionally biased region" description="Acidic residues" evidence="1">
    <location>
        <begin position="131"/>
        <end position="142"/>
    </location>
</feature>
<comment type="caution">
    <text evidence="3">The sequence shown here is derived from an EMBL/GenBank/DDBJ whole genome shotgun (WGS) entry which is preliminary data.</text>
</comment>
<sequence>MVHLQRPTLNVTHRKFSSQAPTQTRVSNTFISRENSKRKSNIDDFDSTQRKKAKGNEPSNARAAPTRYDEPSTSLASTFEISRQLNNPPEFSSYRARRSRNNPESLSTRQQSRDVMPKTPIRVTHGHDAYNDDENDDEEEPSFDSTQRAVRDVYKLDELPLNRSNSRRDSHQHANRSARVFDDEDDEDCHADDNEDFDTSSDRPFQQYFNNKFDQLKYASCPNPHHFRNNEYSLYFNIDLTTATDQLTGTVQTQLNKLDKQMRVLSKTVHVNSVNPSIAPYQNPTHQFPKVVDFNGLNLITVSRATDYKKFARSLLKTLFSRAELANSILFSNQIYSRPGLDPSRMALWAEAVCARFRIDPLHFDEFLRNCLRRTLAQMLCDVRREYRRSGANNSPASGGTHATGGPTFRVAASPGDGGVSDEDVEDMVMNESLLN</sequence>
<evidence type="ECO:0000259" key="2">
    <source>
        <dbReference type="PROSITE" id="PS51457"/>
    </source>
</evidence>
<feature type="region of interest" description="Disordered" evidence="1">
    <location>
        <begin position="1"/>
        <end position="203"/>
    </location>
</feature>
<accession>A0A814UYH6</accession>
<evidence type="ECO:0000313" key="3">
    <source>
        <dbReference type="EMBL" id="CAF1181840.1"/>
    </source>
</evidence>
<feature type="compositionally biased region" description="Basic and acidic residues" evidence="1">
    <location>
        <begin position="149"/>
        <end position="172"/>
    </location>
</feature>
<feature type="compositionally biased region" description="Polar residues" evidence="1">
    <location>
        <begin position="71"/>
        <end position="90"/>
    </location>
</feature>
<dbReference type="Proteomes" id="UP000663828">
    <property type="component" value="Unassembled WGS sequence"/>
</dbReference>
<feature type="domain" description="BEN" evidence="2">
    <location>
        <begin position="281"/>
        <end position="379"/>
    </location>
</feature>
<feature type="region of interest" description="Disordered" evidence="1">
    <location>
        <begin position="390"/>
        <end position="424"/>
    </location>
</feature>
<feature type="compositionally biased region" description="Polar residues" evidence="1">
    <location>
        <begin position="7"/>
        <end position="33"/>
    </location>
</feature>
<feature type="compositionally biased region" description="Acidic residues" evidence="1">
    <location>
        <begin position="182"/>
        <end position="199"/>
    </location>
</feature>